<dbReference type="GO" id="GO:0016020">
    <property type="term" value="C:membrane"/>
    <property type="evidence" value="ECO:0007669"/>
    <property type="project" value="InterPro"/>
</dbReference>
<organism evidence="3 4">
    <name type="scientific">Rhodosorus marinus</name>
    <dbReference type="NCBI Taxonomy" id="101924"/>
    <lineage>
        <taxon>Eukaryota</taxon>
        <taxon>Rhodophyta</taxon>
        <taxon>Stylonematophyceae</taxon>
        <taxon>Stylonematales</taxon>
        <taxon>Stylonemataceae</taxon>
        <taxon>Rhodosorus</taxon>
    </lineage>
</organism>
<evidence type="ECO:0000313" key="3">
    <source>
        <dbReference type="EMBL" id="KAJ8902461.1"/>
    </source>
</evidence>
<accession>A0AAV8ULZ6</accession>
<keyword evidence="2" id="KW-0472">Membrane</keyword>
<sequence>MSDEATSGIAAAVFGLVAVLAAQLFLLPVFLGGLVTFLVNRQARIRARLSRGTGADVPYFSVGALHIFPLAGMVTAKRLVVVTAGMAITIADLRIQLMWWRNLAKRIRSAEELENRTVESKIDLTAEVAEKPGQRSLVYVVVSGATVRIVNGHWRSDGTLSENQSLYTRLSVSMARRMAHMSAQASGFTENTKEQDISHFTRLLELVVFDFYFATVISCDPFETPLVRFSADSCRSTLSLESTTYEEDKYRIVTRLKLRNVGLSVLERKNFAVVEMDDHKGNWDFSKLPDDLARKREMRTRKKWPLRLLLKSRSAAVQYEYEVPGELNSFEGCNNATFPEHGLFVRLEESLAVLDTEALALTGETIQRMVPRTFVFAESVDDVYEIGVHDKRTHRAFTFELEIRQGRDDIEPGVEGVSLIVPFVPGTSWEESDLTRVKTGGIRSKLLLASKNPLSLVATFPLLADESGICATHAVLQGENVELLSRGIVDSAVVNTEKLRIVADSTKGVAWNDPIDTTVSVQFQKTRGLFMMCHVSILADIAAGGISSKDPGDARYFIPGSLSVTLNHSGGYDIGMGCNFENIWNDPEYPRLPKQTDWTYQIVGRDKLRFHFKSCSERYFSLVTTSRWELDVPSSSVYLRGPVRHAFLRDISLDEKVMDFPELLNLRAVTRSHSQKVLEAVDTNDMECTIKPTRFALGSKHLQFLFNWIANHFGETSAVRRAAAQTSSGLAEGGEENTDWIYYKDRASSRPLPANPGVARVKINFLDALLTLVGRVDAGWLPKHVSVNVNGLPNARKFPFVGLRTAGVRLEIESGYSGSTLMMKTDSAVTTFNNGTDYFPSRDPDSNDNTLRIDSLLLKRLSTFDDNGRESYLAEMSLEVGRISGVLTLPELLALNEFGSTLDSIVFADNKGADSWVTGLEQLSLLKGNLSPSRFYVSLMRGAVKNSVFIAEVEFDRVLFTKSGLATANWSSTTKVLVDNLGYRMLQLHDAPSPMVAVEDVERLLDEGREDVVLKRLSMKVMSAFTPEMYSPHYEKVQQDFLKKVDKEKGLLQFLFDSDASLVEGNGLGSRFVKFWKDNGVEAGRDKRTDTELLKGLTTTSVEVSPEVDLAIGFEVMANVITLLDALEAQARLHVSAETALVDLWKYATARFASIKEAFASGNFRSIVKLPETRISVIADESLESAISEVGVHLPSGLRAASEVSGSGGIVRNTLQVALEEGRLFAVRDDVEADEEIDLLEARYLVYTAVSSILILPTRLTTLKAHRDISVGGFSEWNADLSDVVELSKFVASCAPWIGAATVQVSKLTRWAEARVVISMTQAVGLSFDEFRGLNEERAIEFLYDGLSVVRSINGKAQLKSCERYLGMVAGTAIDGLPRIPPERRTGAYGYNILIPEYRFSLRGSKCLIASPVLGHATSAGKQATVSVHGEAVHLHLNSELVGLLSDVKRDFTRTSKSMGAVIKSVRAMVGQRKEDAAQFLGIATTARPTDTSVSTLQTGSINDLSWVREIASELHPSEDHRRRGIQVDLFGWGERYSAETSDRFPLEHSVRTSVFQRRRSVADDFSQFERSRSIFRKARSRGTDAALDISAASPNEYFTFHSGGLRLALLMKNFAVQVSDEPNQLRARFTVKGLHSLLSLAGESRAISLSTKEILTELKHEQRSVRVRLKRLALQCGQGRKVTTVEGDIGDVKLHIKNDTLLGFQGSILLAADTWMKPFQRRPGRHLGKVERENDPELRPPTGLVLVTIGMRSAAFKNTFPRKEQKYISLMAIQLLVDLSAHVNWLGEIHGSLKMHLSRWLVATRDVMAKERLDVKTLGFQLFAYYNVGEPVEIDLKVGRLVPELSLESWILIIRNAKEAFSRPRGSRGYRRPRTSTRHRVQGDRRELPPVVVACDVEGQEHRVFGLGVDARLAFERLQLRFSIHIGPSSSLEMKFSLPTLVVALKGDEDASLSKLALHEFESTLELSRRELNQYCGLNLISVRTSVERAFFLAQEHFVEKANLLLQSASFADATEETPWKQEEDEDLFDESNPTQTITKGVGSLSFGNLRFLVMAPEKVDLRLSDWTHYAQIGDYQFVSVQEHSDLDLMESADPVIVSSNSFHMLSSLNRSSLLLDDVPLFSTSEKVSLSVRNFNSELRCILDVASWRIDLQKSTVQNLSSLLAGRTTPTPSSKDPALQGPELPWNHLDIVFNINGGKFQTKLGHYSEEIPFPNVRLAIVSDYSRGVDLVDIVVHEYKVDLRPIALENFANVLREVQPPAKPQAQPPVGKESRKTRTGEDSSASHQPRISGGHAKRPGSTHRRGRKLSILLRTGKLNIAGVEQVSGGLFLRFGLRCMQGVQIFASHTHGKFVVNLSLESMSLHIGTKNMNRVQPLSINLGRVRALIGQARSTAHVQELTMNCHLLSVIAMLKAATPPAKPGNIRKISGLEEPSSVHDTTGLNYICLLFGYHGMPPKPSGRTKLPLPVWLALNMTQPSGDIGIGLNSARVELKERTVDLSVAKFDTRLRWESLRGIFQLRQARYEHNPSGTTFGAIWGLKTIASRASSFPFLEGELAFAKFSVYHERKESFEHVRSLRKIALRVSECRTKVSSNSIPASKRFTTLLSRLLTDSSDISSAFTRGRGLTLAVPFNNDSEDSTSVSGGPSAQPAAAAIVEFIEGDIMAFVDVLEVAAHRFSFEEPDRVVLHLRECNLHYSQAWEALLLLQHLHMSFENFQIFVGNGRLTSVPRSDTQLICEEEGNRLSFHFSASFSDEVEISSTATLYRNLTDMVKIFLSSSTPRIRTVPGPPDDAQEVLRQHHDDSLEVGNGDERTVVPNQNKPVVYIGNKRVRIETMVFSPRLRALGQLTPSLDTVLGWMGVGNVKVIPIWVYEYLAAPLGSFLGSSSTLRSDEKAVVR</sequence>
<keyword evidence="2" id="KW-0812">Transmembrane</keyword>
<evidence type="ECO:0000256" key="2">
    <source>
        <dbReference type="SAM" id="Phobius"/>
    </source>
</evidence>
<evidence type="ECO:0000256" key="1">
    <source>
        <dbReference type="SAM" id="MobiDB-lite"/>
    </source>
</evidence>
<gene>
    <name evidence="3" type="ORF">NDN08_006866</name>
</gene>
<feature type="compositionally biased region" description="Basic residues" evidence="1">
    <location>
        <begin position="2295"/>
        <end position="2306"/>
    </location>
</feature>
<dbReference type="InterPro" id="IPR029636">
    <property type="entry name" value="Csf1"/>
</dbReference>
<dbReference type="Proteomes" id="UP001157974">
    <property type="component" value="Unassembled WGS sequence"/>
</dbReference>
<proteinExistence type="predicted"/>
<feature type="region of interest" description="Disordered" evidence="1">
    <location>
        <begin position="2259"/>
        <end position="2306"/>
    </location>
</feature>
<evidence type="ECO:0000313" key="4">
    <source>
        <dbReference type="Proteomes" id="UP001157974"/>
    </source>
</evidence>
<keyword evidence="4" id="KW-1185">Reference proteome</keyword>
<dbReference type="GO" id="GO:0006113">
    <property type="term" value="P:fermentation"/>
    <property type="evidence" value="ECO:0007669"/>
    <property type="project" value="InterPro"/>
</dbReference>
<evidence type="ECO:0008006" key="5">
    <source>
        <dbReference type="Google" id="ProtNLM"/>
    </source>
</evidence>
<feature type="compositionally biased region" description="Basic and acidic residues" evidence="1">
    <location>
        <begin position="2272"/>
        <end position="2281"/>
    </location>
</feature>
<dbReference type="PANTHER" id="PTHR32085">
    <property type="entry name" value="PROTEIN CSF1"/>
    <property type="match status" value="1"/>
</dbReference>
<dbReference type="PANTHER" id="PTHR32085:SF3">
    <property type="entry name" value="PROTEIN CSF1"/>
    <property type="match status" value="1"/>
</dbReference>
<protein>
    <recommendedName>
        <fullName evidence="5">FMP27 GFWDK domain-containing protein</fullName>
    </recommendedName>
</protein>
<comment type="caution">
    <text evidence="3">The sequence shown here is derived from an EMBL/GenBank/DDBJ whole genome shotgun (WGS) entry which is preliminary data.</text>
</comment>
<dbReference type="EMBL" id="JAMWBK010000009">
    <property type="protein sequence ID" value="KAJ8902461.1"/>
    <property type="molecule type" value="Genomic_DNA"/>
</dbReference>
<reference evidence="3 4" key="1">
    <citation type="journal article" date="2023" name="Nat. Commun.">
        <title>Origin of minicircular mitochondrial genomes in red algae.</title>
        <authorList>
            <person name="Lee Y."/>
            <person name="Cho C.H."/>
            <person name="Lee Y.M."/>
            <person name="Park S.I."/>
            <person name="Yang J.H."/>
            <person name="West J.A."/>
            <person name="Bhattacharya D."/>
            <person name="Yoon H.S."/>
        </authorList>
    </citation>
    <scope>NUCLEOTIDE SEQUENCE [LARGE SCALE GENOMIC DNA]</scope>
    <source>
        <strain evidence="3 4">CCMP1338</strain>
        <tissue evidence="3">Whole cell</tissue>
    </source>
</reference>
<feature type="transmembrane region" description="Helical" evidence="2">
    <location>
        <begin position="12"/>
        <end position="39"/>
    </location>
</feature>
<name>A0AAV8ULZ6_9RHOD</name>
<keyword evidence="2" id="KW-1133">Transmembrane helix</keyword>